<name>A0A292ZJC5_SPHSA</name>
<evidence type="ECO:0000256" key="1">
    <source>
        <dbReference type="SAM" id="Phobius"/>
    </source>
</evidence>
<keyword evidence="1" id="KW-1133">Transmembrane helix</keyword>
<evidence type="ECO:0000313" key="2">
    <source>
        <dbReference type="EMBL" id="GAY22970.1"/>
    </source>
</evidence>
<reference evidence="2 3" key="1">
    <citation type="journal article" date="2013" name="Biodegradation">
        <title>Occurrence of 4-tert-butylphenol (4-t-BP) biodegradation in an aquatic sample caused by the presence of Spirodela polyrrhiza and isolation of a 4-t-BP-utilizing bacterium.</title>
        <authorList>
            <person name="Ogata Y."/>
            <person name="Toyama T."/>
            <person name="Yu N."/>
            <person name="Wang X."/>
            <person name="Sei K."/>
            <person name="Ike M."/>
        </authorList>
    </citation>
    <scope>NUCLEOTIDE SEQUENCE [LARGE SCALE GENOMIC DNA]</scope>
    <source>
        <strain evidence="2 3">OMI</strain>
    </source>
</reference>
<keyword evidence="1" id="KW-0472">Membrane</keyword>
<keyword evidence="1" id="KW-0812">Transmembrane</keyword>
<dbReference type="EMBL" id="BEWI01000032">
    <property type="protein sequence ID" value="GAY22970.1"/>
    <property type="molecule type" value="Genomic_DNA"/>
</dbReference>
<comment type="caution">
    <text evidence="2">The sequence shown here is derived from an EMBL/GenBank/DDBJ whole genome shotgun (WGS) entry which is preliminary data.</text>
</comment>
<gene>
    <name evidence="2" type="ORF">SFOMI_3532</name>
</gene>
<protein>
    <submittedName>
        <fullName evidence="2">Uncharacterized protein</fullName>
    </submittedName>
</protein>
<dbReference type="AlphaFoldDB" id="A0A292ZJC5"/>
<organism evidence="2 3">
    <name type="scientific">Sphingobium fuliginis (strain ATCC 27551)</name>
    <dbReference type="NCBI Taxonomy" id="336203"/>
    <lineage>
        <taxon>Bacteria</taxon>
        <taxon>Pseudomonadati</taxon>
        <taxon>Pseudomonadota</taxon>
        <taxon>Alphaproteobacteria</taxon>
        <taxon>Sphingomonadales</taxon>
        <taxon>Sphingomonadaceae</taxon>
        <taxon>Sphingobium</taxon>
    </lineage>
</organism>
<reference evidence="2 3" key="2">
    <citation type="journal article" date="2013" name="Environ. Sci. Technol.">
        <title>The 4-tert-butylphenol-utilizing bacterium Sphingobium fuliginis OMI can degrade bisphenols via phenolic ring hydroxylation and meta-cleavage pathway.</title>
        <authorList>
            <person name="Ogata Y."/>
            <person name="Goda S."/>
            <person name="Toyama T."/>
            <person name="Sei K."/>
            <person name="Ike M."/>
        </authorList>
    </citation>
    <scope>NUCLEOTIDE SEQUENCE [LARGE SCALE GENOMIC DNA]</scope>
    <source>
        <strain evidence="2 3">OMI</strain>
    </source>
</reference>
<dbReference type="Proteomes" id="UP000221538">
    <property type="component" value="Unassembled WGS sequence"/>
</dbReference>
<evidence type="ECO:0000313" key="3">
    <source>
        <dbReference type="Proteomes" id="UP000221538"/>
    </source>
</evidence>
<feature type="transmembrane region" description="Helical" evidence="1">
    <location>
        <begin position="12"/>
        <end position="33"/>
    </location>
</feature>
<sequence>MLEGRAFIRRVRILGYVSTVLCCAFLADIRQFLGFSSSDIVL</sequence>
<proteinExistence type="predicted"/>
<accession>A0A292ZJC5</accession>